<keyword evidence="3" id="KW-0812">Transmembrane</keyword>
<comment type="similarity">
    <text evidence="2">Belongs to the prominin family.</text>
</comment>
<keyword evidence="9" id="KW-1185">Reference proteome</keyword>
<evidence type="ECO:0000313" key="9">
    <source>
        <dbReference type="Proteomes" id="UP000010556"/>
    </source>
</evidence>
<dbReference type="Pfam" id="PF05478">
    <property type="entry name" value="Prominin"/>
    <property type="match status" value="1"/>
</dbReference>
<organism evidence="8 9">
    <name type="scientific">Myotis davidii</name>
    <name type="common">David's myotis</name>
    <dbReference type="NCBI Taxonomy" id="225400"/>
    <lineage>
        <taxon>Eukaryota</taxon>
        <taxon>Metazoa</taxon>
        <taxon>Chordata</taxon>
        <taxon>Craniata</taxon>
        <taxon>Vertebrata</taxon>
        <taxon>Euteleostomi</taxon>
        <taxon>Mammalia</taxon>
        <taxon>Eutheria</taxon>
        <taxon>Laurasiatheria</taxon>
        <taxon>Chiroptera</taxon>
        <taxon>Yangochiroptera</taxon>
        <taxon>Vespertilionidae</taxon>
        <taxon>Myotis</taxon>
    </lineage>
</organism>
<dbReference type="Proteomes" id="UP000010556">
    <property type="component" value="Unassembled WGS sequence"/>
</dbReference>
<gene>
    <name evidence="8" type="ORF">MDA_GLEAN10004327</name>
</gene>
<keyword evidence="4" id="KW-1133">Transmembrane helix</keyword>
<evidence type="ECO:0000256" key="3">
    <source>
        <dbReference type="ARBA" id="ARBA00022692"/>
    </source>
</evidence>
<sequence>MASLLGLGLMLALSLPGARATDCESLGPATRLTFTRAARDRWLAPRVRAPGPLDHLYGTVRRFLSTVQLNPFPAGECALPRRATGRALASPLSPSIVEQGFGRAGSPALPTPIFLPRDITWRRPRDFPVGPWGSPFPLRASVSLT</sequence>
<evidence type="ECO:0000256" key="1">
    <source>
        <dbReference type="ARBA" id="ARBA00004475"/>
    </source>
</evidence>
<feature type="signal peptide" evidence="7">
    <location>
        <begin position="1"/>
        <end position="20"/>
    </location>
</feature>
<evidence type="ECO:0000256" key="5">
    <source>
        <dbReference type="ARBA" id="ARBA00023136"/>
    </source>
</evidence>
<feature type="chain" id="PRO_5003970863" evidence="7">
    <location>
        <begin position="21"/>
        <end position="145"/>
    </location>
</feature>
<dbReference type="eggNOG" id="KOG4331">
    <property type="taxonomic scope" value="Eukaryota"/>
</dbReference>
<dbReference type="EMBL" id="KB105502">
    <property type="protein sequence ID" value="ELK32255.1"/>
    <property type="molecule type" value="Genomic_DNA"/>
</dbReference>
<evidence type="ECO:0000256" key="6">
    <source>
        <dbReference type="ARBA" id="ARBA00023180"/>
    </source>
</evidence>
<dbReference type="AlphaFoldDB" id="L5M1V8"/>
<reference evidence="9" key="1">
    <citation type="journal article" date="2013" name="Science">
        <title>Comparative analysis of bat genomes provides insight into the evolution of flight and immunity.</title>
        <authorList>
            <person name="Zhang G."/>
            <person name="Cowled C."/>
            <person name="Shi Z."/>
            <person name="Huang Z."/>
            <person name="Bishop-Lilly K.A."/>
            <person name="Fang X."/>
            <person name="Wynne J.W."/>
            <person name="Xiong Z."/>
            <person name="Baker M.L."/>
            <person name="Zhao W."/>
            <person name="Tachedjian M."/>
            <person name="Zhu Y."/>
            <person name="Zhou P."/>
            <person name="Jiang X."/>
            <person name="Ng J."/>
            <person name="Yang L."/>
            <person name="Wu L."/>
            <person name="Xiao J."/>
            <person name="Feng Y."/>
            <person name="Chen Y."/>
            <person name="Sun X."/>
            <person name="Zhang Y."/>
            <person name="Marsh G.A."/>
            <person name="Crameri G."/>
            <person name="Broder C.C."/>
            <person name="Frey K.G."/>
            <person name="Wang L.F."/>
            <person name="Wang J."/>
        </authorList>
    </citation>
    <scope>NUCLEOTIDE SEQUENCE [LARGE SCALE GENOMIC DNA]</scope>
</reference>
<evidence type="ECO:0000256" key="7">
    <source>
        <dbReference type="SAM" id="SignalP"/>
    </source>
</evidence>
<evidence type="ECO:0000256" key="4">
    <source>
        <dbReference type="ARBA" id="ARBA00022989"/>
    </source>
</evidence>
<proteinExistence type="inferred from homology"/>
<evidence type="ECO:0000256" key="2">
    <source>
        <dbReference type="ARBA" id="ARBA00006058"/>
    </source>
</evidence>
<protein>
    <submittedName>
        <fullName evidence="8">Prominin-2</fullName>
    </submittedName>
</protein>
<dbReference type="GO" id="GO:0031528">
    <property type="term" value="C:microvillus membrane"/>
    <property type="evidence" value="ECO:0007669"/>
    <property type="project" value="UniProtKB-SubCell"/>
</dbReference>
<evidence type="ECO:0000313" key="8">
    <source>
        <dbReference type="EMBL" id="ELK32255.1"/>
    </source>
</evidence>
<keyword evidence="6" id="KW-0325">Glycoprotein</keyword>
<accession>L5M1V8</accession>
<keyword evidence="7" id="KW-0732">Signal</keyword>
<dbReference type="InterPro" id="IPR008795">
    <property type="entry name" value="Prominin"/>
</dbReference>
<keyword evidence="5" id="KW-0472">Membrane</keyword>
<comment type="subcellular location">
    <subcellularLocation>
        <location evidence="1">Cell projection</location>
        <location evidence="1">Microvillus membrane</location>
        <topology evidence="1">Multi-pass membrane protein</topology>
    </subcellularLocation>
</comment>
<name>L5M1V8_MYODS</name>